<keyword evidence="1" id="KW-0472">Membrane</keyword>
<feature type="transmembrane region" description="Helical" evidence="1">
    <location>
        <begin position="1031"/>
        <end position="1053"/>
    </location>
</feature>
<accession>A0ABR2JX56</accession>
<name>A0ABR2JX56_9EUKA</name>
<comment type="caution">
    <text evidence="2">The sequence shown here is derived from an EMBL/GenBank/DDBJ whole genome shotgun (WGS) entry which is preliminary data.</text>
</comment>
<sequence>MLFFLTYFIHSSIFDYTVPHIFDTIDDYNKYDPNIYNYEIINKELNFNNCFNRSEKKLKECIDYSIKKFYNPLSLITKNNPPLNNLKKYYSNKSQNSIAEEMQIQTFWLKCAQLGNNKCAELYDTFNFFHIENYPEQYLADSNKENGASIFIQLKEAHNLMYKIKHPQKIILNNQSNLIQKVRNDNETENQHHEIKYSILQIQSNQNNEFENFFESEVEREVRFQKVYEILKPISFFVFGKYIRDHFGYLRPLRRINQTLVEDMLGYKRAYQHELRILLEGKETTKDPSWMFEDLLYPEVARLFLDIVTRRKEGPEKPLNEIYSNLLIAKYPYLFENGFDTKKKFITKNGSNKNLCKKFNGIQKVDYKENIESENDEGFKDYDDEFIIESESNINGNEFYEFYYNSEDDGYDSNEYIYDYIFNSNIKNLNKKISMKKKMKSQNHIDSLNFLNADKELNYNEISSKRIRHAFDLCRNYLQNVRNIEDVNQSNLTITISTIYGIASLFNHQTVAHYNHHRKHSSMAKRSKHRELKKMHFFDEFDTDHRLTGCKLFDEGLYYLMIAARNGGIKAAEALLFKFLLLIKDDQIATQKVDNYFKYVINCLDQNQQSTTLNESSNIYMHYHSLFPPLVADFFDAIIFFDERARELFQVDQIVTFNTSYQFQNFECNGTINNSNILNVTSEKVVNFKNPRNWTYEDAAKALRAFIDSSLLVHVGHLAEESLSSICHSSLLTIINGYLVYTEEKRKKVSKYIVNKFSHLFENNKSANDKIKNKNVFIFDDNEKEIIVNQRKMNKRIFLYALRIYQTLAMSGNRDAMWNAHILMKAANIPSQIFTMFITDSNETVFLHELDARHRRSQKASKSNANKKEFEMDDNSRTIGQFVFNYLSSWFAFLLDSISNTLNISSSNTTSLIYSNQIDYEFYEEISDRDPYAAFILAWKKRGNLTAAYELLDKTEKMKPEATVAVVISKLMIATISFVNTVFKGKSQASIPMSSESSDSITNSSSFNIFGRFFNLQKYEKIIEFVKSTPYLPEVLLGLGILSALAFFIYVRISLYCD</sequence>
<dbReference type="Proteomes" id="UP001470230">
    <property type="component" value="Unassembled WGS sequence"/>
</dbReference>
<gene>
    <name evidence="2" type="ORF">M9Y10_045849</name>
</gene>
<evidence type="ECO:0000313" key="3">
    <source>
        <dbReference type="Proteomes" id="UP001470230"/>
    </source>
</evidence>
<keyword evidence="1" id="KW-1133">Transmembrane helix</keyword>
<dbReference type="EMBL" id="JAPFFF010000009">
    <property type="protein sequence ID" value="KAK8883198.1"/>
    <property type="molecule type" value="Genomic_DNA"/>
</dbReference>
<evidence type="ECO:0000256" key="1">
    <source>
        <dbReference type="SAM" id="Phobius"/>
    </source>
</evidence>
<proteinExistence type="predicted"/>
<protein>
    <submittedName>
        <fullName evidence="2">Uncharacterized protein</fullName>
    </submittedName>
</protein>
<organism evidence="2 3">
    <name type="scientific">Tritrichomonas musculus</name>
    <dbReference type="NCBI Taxonomy" id="1915356"/>
    <lineage>
        <taxon>Eukaryota</taxon>
        <taxon>Metamonada</taxon>
        <taxon>Parabasalia</taxon>
        <taxon>Tritrichomonadida</taxon>
        <taxon>Tritrichomonadidae</taxon>
        <taxon>Tritrichomonas</taxon>
    </lineage>
</organism>
<evidence type="ECO:0000313" key="2">
    <source>
        <dbReference type="EMBL" id="KAK8883198.1"/>
    </source>
</evidence>
<keyword evidence="1" id="KW-0812">Transmembrane</keyword>
<keyword evidence="3" id="KW-1185">Reference proteome</keyword>
<reference evidence="2 3" key="1">
    <citation type="submission" date="2024-04" db="EMBL/GenBank/DDBJ databases">
        <title>Tritrichomonas musculus Genome.</title>
        <authorList>
            <person name="Alves-Ferreira E."/>
            <person name="Grigg M."/>
            <person name="Lorenzi H."/>
            <person name="Galac M."/>
        </authorList>
    </citation>
    <scope>NUCLEOTIDE SEQUENCE [LARGE SCALE GENOMIC DNA]</scope>
    <source>
        <strain evidence="2 3">EAF2021</strain>
    </source>
</reference>